<sequence length="68" mass="7708">MKAVENELNKSIKRHLESAPVTSDLDMKPSLLSDGDSGSYRSADRFVQAVHVSFKEELLRCRRRMASL</sequence>
<protein>
    <submittedName>
        <fullName evidence="2">Uncharacterized protein</fullName>
    </submittedName>
</protein>
<feature type="region of interest" description="Disordered" evidence="1">
    <location>
        <begin position="1"/>
        <end position="36"/>
    </location>
</feature>
<proteinExistence type="predicted"/>
<evidence type="ECO:0000256" key="1">
    <source>
        <dbReference type="SAM" id="MobiDB-lite"/>
    </source>
</evidence>
<comment type="caution">
    <text evidence="2">The sequence shown here is derived from an EMBL/GenBank/DDBJ whole genome shotgun (WGS) entry which is preliminary data.</text>
</comment>
<dbReference type="AlphaFoldDB" id="A0A9W9YJA3"/>
<dbReference type="EMBL" id="MU827344">
    <property type="protein sequence ID" value="KAJ7352867.1"/>
    <property type="molecule type" value="Genomic_DNA"/>
</dbReference>
<evidence type="ECO:0000313" key="3">
    <source>
        <dbReference type="Proteomes" id="UP001163046"/>
    </source>
</evidence>
<name>A0A9W9YJA3_9CNID</name>
<reference evidence="2" key="1">
    <citation type="submission" date="2023-01" db="EMBL/GenBank/DDBJ databases">
        <title>Genome assembly of the deep-sea coral Lophelia pertusa.</title>
        <authorList>
            <person name="Herrera S."/>
            <person name="Cordes E."/>
        </authorList>
    </citation>
    <scope>NUCLEOTIDE SEQUENCE</scope>
    <source>
        <strain evidence="2">USNM1676648</strain>
        <tissue evidence="2">Polyp</tissue>
    </source>
</reference>
<keyword evidence="3" id="KW-1185">Reference proteome</keyword>
<evidence type="ECO:0000313" key="2">
    <source>
        <dbReference type="EMBL" id="KAJ7352867.1"/>
    </source>
</evidence>
<feature type="compositionally biased region" description="Basic and acidic residues" evidence="1">
    <location>
        <begin position="1"/>
        <end position="17"/>
    </location>
</feature>
<accession>A0A9W9YJA3</accession>
<dbReference type="Proteomes" id="UP001163046">
    <property type="component" value="Unassembled WGS sequence"/>
</dbReference>
<gene>
    <name evidence="2" type="ORF">OS493_033130</name>
</gene>
<organism evidence="2 3">
    <name type="scientific">Desmophyllum pertusum</name>
    <dbReference type="NCBI Taxonomy" id="174260"/>
    <lineage>
        <taxon>Eukaryota</taxon>
        <taxon>Metazoa</taxon>
        <taxon>Cnidaria</taxon>
        <taxon>Anthozoa</taxon>
        <taxon>Hexacorallia</taxon>
        <taxon>Scleractinia</taxon>
        <taxon>Caryophylliina</taxon>
        <taxon>Caryophylliidae</taxon>
        <taxon>Desmophyllum</taxon>
    </lineage>
</organism>